<name>A0A8J8B7S1_9RHOB</name>
<evidence type="ECO:0000256" key="1">
    <source>
        <dbReference type="ARBA" id="ARBA00022723"/>
    </source>
</evidence>
<dbReference type="Pfam" id="PF00149">
    <property type="entry name" value="Metallophos"/>
    <property type="match status" value="1"/>
</dbReference>
<dbReference type="RefSeq" id="WP_212535970.1">
    <property type="nucleotide sequence ID" value="NZ_JAGTUU010000003.1"/>
</dbReference>
<dbReference type="InterPro" id="IPR029052">
    <property type="entry name" value="Metallo-depent_PP-like"/>
</dbReference>
<evidence type="ECO:0000313" key="5">
    <source>
        <dbReference type="Proteomes" id="UP000681356"/>
    </source>
</evidence>
<dbReference type="GO" id="GO:0008758">
    <property type="term" value="F:UDP-2,3-diacylglucosamine hydrolase activity"/>
    <property type="evidence" value="ECO:0007669"/>
    <property type="project" value="TreeGrafter"/>
</dbReference>
<evidence type="ECO:0000259" key="3">
    <source>
        <dbReference type="Pfam" id="PF00149"/>
    </source>
</evidence>
<dbReference type="InterPro" id="IPR004843">
    <property type="entry name" value="Calcineurin-like_PHP"/>
</dbReference>
<dbReference type="EMBL" id="JAGTUU010000003">
    <property type="protein sequence ID" value="MBS0123994.1"/>
    <property type="molecule type" value="Genomic_DNA"/>
</dbReference>
<sequence length="261" mass="28134">MSAKITRYRIEAPGAPAMRVALFADLHACAPYMRVPKIEALVAQTNALGADLVLLLGDYAGHVWGGRSLAPEPVARALGGLRAPLGVFGVFGNHDWRDDPRAKAAGEPTRWHTAFAEAGLTMLCNTARVVETSRGACTLAGLESQQAYKTFWRRWAGGANDLDATLRTCPPGRFTFLMAHEPDIFPDLPDSVGLTVCGHTHGGQILPFGRPLIVPSRYGARYAYGHFREGAKQMIVSGGLGYSGLPLRFGRPPEIVVLEIT</sequence>
<dbReference type="AlphaFoldDB" id="A0A8J8B7S1"/>
<dbReference type="GO" id="GO:0046872">
    <property type="term" value="F:metal ion binding"/>
    <property type="evidence" value="ECO:0007669"/>
    <property type="project" value="UniProtKB-KW"/>
</dbReference>
<dbReference type="Gene3D" id="3.60.21.10">
    <property type="match status" value="1"/>
</dbReference>
<gene>
    <name evidence="4" type="ORF">KB874_07590</name>
</gene>
<dbReference type="CDD" id="cd07385">
    <property type="entry name" value="MPP_YkuE_C"/>
    <property type="match status" value="1"/>
</dbReference>
<dbReference type="Proteomes" id="UP000681356">
    <property type="component" value="Unassembled WGS sequence"/>
</dbReference>
<dbReference type="GO" id="GO:0009245">
    <property type="term" value="P:lipid A biosynthetic process"/>
    <property type="evidence" value="ECO:0007669"/>
    <property type="project" value="TreeGrafter"/>
</dbReference>
<keyword evidence="5" id="KW-1185">Reference proteome</keyword>
<dbReference type="InterPro" id="IPR051158">
    <property type="entry name" value="Metallophosphoesterase_sf"/>
</dbReference>
<keyword evidence="1" id="KW-0479">Metal-binding</keyword>
<evidence type="ECO:0000313" key="4">
    <source>
        <dbReference type="EMBL" id="MBS0123994.1"/>
    </source>
</evidence>
<dbReference type="PANTHER" id="PTHR31302">
    <property type="entry name" value="TRANSMEMBRANE PROTEIN WITH METALLOPHOSPHOESTERASE DOMAIN-RELATED"/>
    <property type="match status" value="1"/>
</dbReference>
<dbReference type="SUPFAM" id="SSF56300">
    <property type="entry name" value="Metallo-dependent phosphatases"/>
    <property type="match status" value="1"/>
</dbReference>
<comment type="caution">
    <text evidence="4">The sequence shown here is derived from an EMBL/GenBank/DDBJ whole genome shotgun (WGS) entry which is preliminary data.</text>
</comment>
<keyword evidence="2" id="KW-0378">Hydrolase</keyword>
<proteinExistence type="predicted"/>
<protein>
    <submittedName>
        <fullName evidence="4">Metallophosphoesterase</fullName>
    </submittedName>
</protein>
<evidence type="ECO:0000256" key="2">
    <source>
        <dbReference type="ARBA" id="ARBA00022801"/>
    </source>
</evidence>
<feature type="domain" description="Calcineurin-like phosphoesterase" evidence="3">
    <location>
        <begin position="18"/>
        <end position="202"/>
    </location>
</feature>
<organism evidence="4 5">
    <name type="scientific">Thetidibacter halocola</name>
    <dbReference type="NCBI Taxonomy" id="2827239"/>
    <lineage>
        <taxon>Bacteria</taxon>
        <taxon>Pseudomonadati</taxon>
        <taxon>Pseudomonadota</taxon>
        <taxon>Alphaproteobacteria</taxon>
        <taxon>Rhodobacterales</taxon>
        <taxon>Roseobacteraceae</taxon>
        <taxon>Thetidibacter</taxon>
    </lineage>
</organism>
<reference evidence="4" key="1">
    <citation type="submission" date="2021-04" db="EMBL/GenBank/DDBJ databases">
        <authorList>
            <person name="Yoon J."/>
        </authorList>
    </citation>
    <scope>NUCLEOTIDE SEQUENCE</scope>
    <source>
        <strain evidence="4">KMU-90</strain>
    </source>
</reference>
<dbReference type="PANTHER" id="PTHR31302:SF31">
    <property type="entry name" value="PHOSPHODIESTERASE YAEI"/>
    <property type="match status" value="1"/>
</dbReference>
<dbReference type="GO" id="GO:0016020">
    <property type="term" value="C:membrane"/>
    <property type="evidence" value="ECO:0007669"/>
    <property type="project" value="GOC"/>
</dbReference>
<accession>A0A8J8B7S1</accession>